<sequence>MATNPVSCSQHPKPFLKKGEGATGRIMQQIRYPVLARRQSCQISPTQISVRDTGCETMDQNSHLSPVSSIEEHTTSLQYDMKVNQNDGATSTVEENENTNHEISESLSREHKSSSSQRPTTRTTDSGCPNDDYPDSVILSPDEAHKHTHNATICPDVSDVNASDAAQSINSNHGNTVQSIITGSSSKLEDVGLSLPLSSPRSEIVVDVSQPSIGESTVDFECVEKCLERSEINTPGGEYGGLLSDGSSASTDGTRSRYWKIGLRRFRREASKNQEFPSNYSTSNSAFSSRTPSTAASIDSSLPCSVSSKHSEESHALKLRRSTREGKPHPLKVQSVSTKVRFSFRTYFSNFW</sequence>
<feature type="region of interest" description="Disordered" evidence="1">
    <location>
        <begin position="89"/>
        <end position="140"/>
    </location>
</feature>
<protein>
    <submittedName>
        <fullName evidence="2">Uncharacterized protein</fullName>
    </submittedName>
</protein>
<evidence type="ECO:0000313" key="2">
    <source>
        <dbReference type="EMBL" id="MFH4974564.1"/>
    </source>
</evidence>
<feature type="compositionally biased region" description="Polar residues" evidence="1">
    <location>
        <begin position="299"/>
        <end position="308"/>
    </location>
</feature>
<reference evidence="2 3" key="1">
    <citation type="submission" date="2024-08" db="EMBL/GenBank/DDBJ databases">
        <title>Gnathostoma spinigerum genome.</title>
        <authorList>
            <person name="Gonzalez-Bertolin B."/>
            <person name="Monzon S."/>
            <person name="Zaballos A."/>
            <person name="Jimenez P."/>
            <person name="Dekumyoy P."/>
            <person name="Varona S."/>
            <person name="Cuesta I."/>
            <person name="Sumanam S."/>
            <person name="Adisakwattana P."/>
            <person name="Gasser R.B."/>
            <person name="Hernandez-Gonzalez A."/>
            <person name="Young N.D."/>
            <person name="Perteguer M.J."/>
        </authorList>
    </citation>
    <scope>NUCLEOTIDE SEQUENCE [LARGE SCALE GENOMIC DNA]</scope>
    <source>
        <strain evidence="2">AL3</strain>
        <tissue evidence="2">Liver</tissue>
    </source>
</reference>
<dbReference type="AlphaFoldDB" id="A0ABD6E3S0"/>
<name>A0ABD6E3S0_9BILA</name>
<dbReference type="EMBL" id="JBGFUD010000458">
    <property type="protein sequence ID" value="MFH4974564.1"/>
    <property type="molecule type" value="Genomic_DNA"/>
</dbReference>
<evidence type="ECO:0000313" key="3">
    <source>
        <dbReference type="Proteomes" id="UP001608902"/>
    </source>
</evidence>
<evidence type="ECO:0000256" key="1">
    <source>
        <dbReference type="SAM" id="MobiDB-lite"/>
    </source>
</evidence>
<dbReference type="Proteomes" id="UP001608902">
    <property type="component" value="Unassembled WGS sequence"/>
</dbReference>
<feature type="region of interest" description="Disordered" evidence="1">
    <location>
        <begin position="299"/>
        <end position="332"/>
    </location>
</feature>
<accession>A0ABD6E3S0</accession>
<keyword evidence="3" id="KW-1185">Reference proteome</keyword>
<feature type="compositionally biased region" description="Polar residues" evidence="1">
    <location>
        <begin position="1"/>
        <end position="10"/>
    </location>
</feature>
<feature type="region of interest" description="Disordered" evidence="1">
    <location>
        <begin position="1"/>
        <end position="22"/>
    </location>
</feature>
<proteinExistence type="predicted"/>
<feature type="compositionally biased region" description="Basic and acidic residues" evidence="1">
    <location>
        <begin position="309"/>
        <end position="328"/>
    </location>
</feature>
<comment type="caution">
    <text evidence="2">The sequence shown here is derived from an EMBL/GenBank/DDBJ whole genome shotgun (WGS) entry which is preliminary data.</text>
</comment>
<organism evidence="2 3">
    <name type="scientific">Gnathostoma spinigerum</name>
    <dbReference type="NCBI Taxonomy" id="75299"/>
    <lineage>
        <taxon>Eukaryota</taxon>
        <taxon>Metazoa</taxon>
        <taxon>Ecdysozoa</taxon>
        <taxon>Nematoda</taxon>
        <taxon>Chromadorea</taxon>
        <taxon>Rhabditida</taxon>
        <taxon>Spirurina</taxon>
        <taxon>Gnathostomatomorpha</taxon>
        <taxon>Gnathostomatoidea</taxon>
        <taxon>Gnathostomatidae</taxon>
        <taxon>Gnathostoma</taxon>
    </lineage>
</organism>
<feature type="compositionally biased region" description="Low complexity" evidence="1">
    <location>
        <begin position="114"/>
        <end position="126"/>
    </location>
</feature>
<feature type="compositionally biased region" description="Basic and acidic residues" evidence="1">
    <location>
        <begin position="98"/>
        <end position="113"/>
    </location>
</feature>
<gene>
    <name evidence="2" type="ORF">AB6A40_001273</name>
</gene>